<evidence type="ECO:0000313" key="2">
    <source>
        <dbReference type="Proteomes" id="UP001458880"/>
    </source>
</evidence>
<name>A0AAW1ITK6_POPJA</name>
<dbReference type="Proteomes" id="UP001458880">
    <property type="component" value="Unassembled WGS sequence"/>
</dbReference>
<dbReference type="AlphaFoldDB" id="A0AAW1ITK6"/>
<keyword evidence="2" id="KW-1185">Reference proteome</keyword>
<dbReference type="PANTHER" id="PTHR37984">
    <property type="entry name" value="PROTEIN CBG26694"/>
    <property type="match status" value="1"/>
</dbReference>
<proteinExistence type="predicted"/>
<comment type="caution">
    <text evidence="1">The sequence shown here is derived from an EMBL/GenBank/DDBJ whole genome shotgun (WGS) entry which is preliminary data.</text>
</comment>
<sequence>MHIFNPKKGIPAMSAMRMQHYATFLQAFDYEIIYRNTQLHGNADATSRLPVTTKSDYTMEEADVIQLNLIEQLPVTSKELGDATGRDDTVKMLIPALKNGSRS</sequence>
<dbReference type="EMBL" id="JASPKY010000547">
    <property type="protein sequence ID" value="KAK9693295.1"/>
    <property type="molecule type" value="Genomic_DNA"/>
</dbReference>
<dbReference type="InterPro" id="IPR050951">
    <property type="entry name" value="Retrovirus_Pol_polyprotein"/>
</dbReference>
<reference evidence="1 2" key="1">
    <citation type="journal article" date="2024" name="BMC Genomics">
        <title>De novo assembly and annotation of Popillia japonica's genome with initial clues to its potential as an invasive pest.</title>
        <authorList>
            <person name="Cucini C."/>
            <person name="Boschi S."/>
            <person name="Funari R."/>
            <person name="Cardaioli E."/>
            <person name="Iannotti N."/>
            <person name="Marturano G."/>
            <person name="Paoli F."/>
            <person name="Bruttini M."/>
            <person name="Carapelli A."/>
            <person name="Frati F."/>
            <person name="Nardi F."/>
        </authorList>
    </citation>
    <scope>NUCLEOTIDE SEQUENCE [LARGE SCALE GENOMIC DNA]</scope>
    <source>
        <strain evidence="1">DMR45628</strain>
    </source>
</reference>
<gene>
    <name evidence="1" type="ORF">QE152_g34329</name>
</gene>
<dbReference type="PANTHER" id="PTHR37984:SF10">
    <property type="entry name" value="RIBONUCLEASE H"/>
    <property type="match status" value="1"/>
</dbReference>
<organism evidence="1 2">
    <name type="scientific">Popillia japonica</name>
    <name type="common">Japanese beetle</name>
    <dbReference type="NCBI Taxonomy" id="7064"/>
    <lineage>
        <taxon>Eukaryota</taxon>
        <taxon>Metazoa</taxon>
        <taxon>Ecdysozoa</taxon>
        <taxon>Arthropoda</taxon>
        <taxon>Hexapoda</taxon>
        <taxon>Insecta</taxon>
        <taxon>Pterygota</taxon>
        <taxon>Neoptera</taxon>
        <taxon>Endopterygota</taxon>
        <taxon>Coleoptera</taxon>
        <taxon>Polyphaga</taxon>
        <taxon>Scarabaeiformia</taxon>
        <taxon>Scarabaeidae</taxon>
        <taxon>Rutelinae</taxon>
        <taxon>Popillia</taxon>
    </lineage>
</organism>
<accession>A0AAW1ITK6</accession>
<protein>
    <submittedName>
        <fullName evidence="1">Uncharacterized protein</fullName>
    </submittedName>
</protein>
<evidence type="ECO:0000313" key="1">
    <source>
        <dbReference type="EMBL" id="KAK9693295.1"/>
    </source>
</evidence>